<comment type="caution">
    <text evidence="6">The sequence shown here is derived from an EMBL/GenBank/DDBJ whole genome shotgun (WGS) entry which is preliminary data.</text>
</comment>
<dbReference type="GO" id="GO:0015188">
    <property type="term" value="F:L-isoleucine transmembrane transporter activity"/>
    <property type="evidence" value="ECO:0007669"/>
    <property type="project" value="TreeGrafter"/>
</dbReference>
<evidence type="ECO:0000256" key="2">
    <source>
        <dbReference type="ARBA" id="ARBA00022448"/>
    </source>
</evidence>
<keyword evidence="4 6" id="KW-0067">ATP-binding</keyword>
<evidence type="ECO:0000313" key="7">
    <source>
        <dbReference type="Proteomes" id="UP000315388"/>
    </source>
</evidence>
<dbReference type="GO" id="GO:0005524">
    <property type="term" value="F:ATP binding"/>
    <property type="evidence" value="ECO:0007669"/>
    <property type="project" value="UniProtKB-KW"/>
</dbReference>
<organism evidence="6 7">
    <name type="scientific">Brucella gallinifaecis</name>
    <dbReference type="NCBI Taxonomy" id="215590"/>
    <lineage>
        <taxon>Bacteria</taxon>
        <taxon>Pseudomonadati</taxon>
        <taxon>Pseudomonadota</taxon>
        <taxon>Alphaproteobacteria</taxon>
        <taxon>Hyphomicrobiales</taxon>
        <taxon>Brucellaceae</taxon>
        <taxon>Brucella/Ochrobactrum group</taxon>
        <taxon>Brucella</taxon>
    </lineage>
</organism>
<dbReference type="OrthoDB" id="9780942at2"/>
<gene>
    <name evidence="6" type="ORF">FHY56_15930</name>
</gene>
<dbReference type="Proteomes" id="UP000315388">
    <property type="component" value="Unassembled WGS sequence"/>
</dbReference>
<dbReference type="SMART" id="SM00382">
    <property type="entry name" value="AAA"/>
    <property type="match status" value="1"/>
</dbReference>
<proteinExistence type="predicted"/>
<dbReference type="InterPro" id="IPR027417">
    <property type="entry name" value="P-loop_NTPase"/>
</dbReference>
<dbReference type="InterPro" id="IPR032823">
    <property type="entry name" value="BCA_ABC_TP_C"/>
</dbReference>
<dbReference type="EMBL" id="VEWJ01000015">
    <property type="protein sequence ID" value="TPF74185.1"/>
    <property type="molecule type" value="Genomic_DNA"/>
</dbReference>
<dbReference type="GO" id="GO:1903806">
    <property type="term" value="P:L-isoleucine import across plasma membrane"/>
    <property type="evidence" value="ECO:0007669"/>
    <property type="project" value="TreeGrafter"/>
</dbReference>
<evidence type="ECO:0000256" key="3">
    <source>
        <dbReference type="ARBA" id="ARBA00022741"/>
    </source>
</evidence>
<dbReference type="InterPro" id="IPR003439">
    <property type="entry name" value="ABC_transporter-like_ATP-bd"/>
</dbReference>
<evidence type="ECO:0000256" key="4">
    <source>
        <dbReference type="ARBA" id="ARBA00022840"/>
    </source>
</evidence>
<dbReference type="GO" id="GO:1903805">
    <property type="term" value="P:L-valine import across plasma membrane"/>
    <property type="evidence" value="ECO:0007669"/>
    <property type="project" value="TreeGrafter"/>
</dbReference>
<sequence>MAHMNHSSGDTLSQPALELESVGRSFGKLKAVSDVTMVIKPGERRAILGPNGAGKTTLFNTILGDFPPTSGRILLFGEDITKAPPHQRIRRGIGRTYQTSLLFDGLTVLDNLFMAVRGVMPGRMSFLRPRKNDPAMMRASEMADKMRIKHLLDRTVSEISYGQRRQVEIGMALASNPRLLMLDEPAAGLSPVERPELNKLLADLPHNLTLILIEHDMDVALRNSDFVTIMKDGEIVAQDVPDQITNNPVVREIYLGSAH</sequence>
<dbReference type="GO" id="GO:0005886">
    <property type="term" value="C:plasma membrane"/>
    <property type="evidence" value="ECO:0007669"/>
    <property type="project" value="UniProtKB-SubCell"/>
</dbReference>
<dbReference type="GO" id="GO:0015192">
    <property type="term" value="F:L-phenylalanine transmembrane transporter activity"/>
    <property type="evidence" value="ECO:0007669"/>
    <property type="project" value="TreeGrafter"/>
</dbReference>
<evidence type="ECO:0000256" key="1">
    <source>
        <dbReference type="ARBA" id="ARBA00004533"/>
    </source>
</evidence>
<dbReference type="PROSITE" id="PS50893">
    <property type="entry name" value="ABC_TRANSPORTER_2"/>
    <property type="match status" value="1"/>
</dbReference>
<accession>A0A502BJ32</accession>
<dbReference type="CDD" id="cd03219">
    <property type="entry name" value="ABC_Mj1267_LivG_branched"/>
    <property type="match status" value="1"/>
</dbReference>
<name>A0A502BJ32_9HYPH</name>
<dbReference type="GO" id="GO:0016887">
    <property type="term" value="F:ATP hydrolysis activity"/>
    <property type="evidence" value="ECO:0007669"/>
    <property type="project" value="InterPro"/>
</dbReference>
<dbReference type="PANTHER" id="PTHR45772:SF7">
    <property type="entry name" value="AMINO ACID ABC TRANSPORTER ATP-BINDING PROTEIN"/>
    <property type="match status" value="1"/>
</dbReference>
<dbReference type="Pfam" id="PF00005">
    <property type="entry name" value="ABC_tran"/>
    <property type="match status" value="1"/>
</dbReference>
<dbReference type="GO" id="GO:0005304">
    <property type="term" value="F:L-valine transmembrane transporter activity"/>
    <property type="evidence" value="ECO:0007669"/>
    <property type="project" value="TreeGrafter"/>
</dbReference>
<dbReference type="Gene3D" id="3.40.50.300">
    <property type="entry name" value="P-loop containing nucleotide triphosphate hydrolases"/>
    <property type="match status" value="1"/>
</dbReference>
<reference evidence="6 7" key="1">
    <citation type="journal article" date="2003" name="Int. J. Syst. Evol. Microbiol.">
        <title>Towards a standardized format for the description of a novel species (of an established genus): Ochrobactrum gallinifaecis sp. nov.</title>
        <authorList>
            <person name="Kampfer P."/>
            <person name="Buczolits S."/>
            <person name="Albrecht A."/>
            <person name="Busse H.J."/>
            <person name="Stackebrandt E."/>
        </authorList>
    </citation>
    <scope>NUCLEOTIDE SEQUENCE [LARGE SCALE GENOMIC DNA]</scope>
    <source>
        <strain evidence="6 7">ISO 196</strain>
    </source>
</reference>
<keyword evidence="7" id="KW-1185">Reference proteome</keyword>
<dbReference type="PANTHER" id="PTHR45772">
    <property type="entry name" value="CONSERVED COMPONENT OF ABC TRANSPORTER FOR NATURAL AMINO ACIDS-RELATED"/>
    <property type="match status" value="1"/>
</dbReference>
<feature type="domain" description="ABC transporter" evidence="5">
    <location>
        <begin position="17"/>
        <end position="257"/>
    </location>
</feature>
<dbReference type="SUPFAM" id="SSF52540">
    <property type="entry name" value="P-loop containing nucleoside triphosphate hydrolases"/>
    <property type="match status" value="1"/>
</dbReference>
<evidence type="ECO:0000313" key="6">
    <source>
        <dbReference type="EMBL" id="TPF74185.1"/>
    </source>
</evidence>
<protein>
    <submittedName>
        <fullName evidence="6">ABC transporter ATP-binding protein</fullName>
    </submittedName>
</protein>
<dbReference type="InterPro" id="IPR003593">
    <property type="entry name" value="AAA+_ATPase"/>
</dbReference>
<evidence type="ECO:0000259" key="5">
    <source>
        <dbReference type="PROSITE" id="PS50893"/>
    </source>
</evidence>
<dbReference type="GO" id="GO:0015808">
    <property type="term" value="P:L-alanine transport"/>
    <property type="evidence" value="ECO:0007669"/>
    <property type="project" value="TreeGrafter"/>
</dbReference>
<dbReference type="Pfam" id="PF12399">
    <property type="entry name" value="BCA_ABC_TP_C"/>
    <property type="match status" value="1"/>
</dbReference>
<keyword evidence="3" id="KW-0547">Nucleotide-binding</keyword>
<dbReference type="InterPro" id="IPR051120">
    <property type="entry name" value="ABC_AA/LPS_Transport"/>
</dbReference>
<dbReference type="AlphaFoldDB" id="A0A502BJ32"/>
<dbReference type="GO" id="GO:0042941">
    <property type="term" value="P:D-alanine transmembrane transport"/>
    <property type="evidence" value="ECO:0007669"/>
    <property type="project" value="TreeGrafter"/>
</dbReference>
<keyword evidence="2" id="KW-0813">Transport</keyword>
<comment type="subcellular location">
    <subcellularLocation>
        <location evidence="1">Cell inner membrane</location>
    </subcellularLocation>
</comment>